<dbReference type="AlphaFoldDB" id="A0A194S6R6"/>
<keyword evidence="3" id="KW-1185">Reference proteome</keyword>
<sequence>MPPQPAGRQLLSLSREGSFDWTFVADVRVDLTSPRVVQSHELAGLPFPGRWSVEFSRTAAEEPLSFGVDHNLVAGQLGHGGTVAVRLEWVNGEEVERLAGGLWNEDEFPEGNPETGRAWNGWSADLTAGHIKETSSAFQEQYSKGAVLLFRLRFQISLAKPSPTRAELDLCSRTPYRSFRLPIQPKVRLVFPRGEEPVELWADAELLERSSPYFKTLLTSGFSESVQKDFDDSDDEVDQLSFEDGRPPLYDTSDMSNFSYKQVVITAAAYSTYEAVLRFLATGFINFAPLRSSCSSDQPTSTSSSSRANRLRKLVREDLDLLFPVSPKSTYRLAHLLELKRLQRMCLVELGKQLTPTSAPHELFDPASVLYDEWRKVVLEYVVAHWSEVEATQIWRDTLARVEADEVPGAVGTVVKLMQAIAQRQQGAGGGTTTS</sequence>
<proteinExistence type="predicted"/>
<dbReference type="PROSITE" id="PS50097">
    <property type="entry name" value="BTB"/>
    <property type="match status" value="1"/>
</dbReference>
<evidence type="ECO:0000259" key="1">
    <source>
        <dbReference type="PROSITE" id="PS50097"/>
    </source>
</evidence>
<dbReference type="EMBL" id="KQ474076">
    <property type="protein sequence ID" value="KPV76287.1"/>
    <property type="molecule type" value="Genomic_DNA"/>
</dbReference>
<evidence type="ECO:0000313" key="3">
    <source>
        <dbReference type="Proteomes" id="UP000053890"/>
    </source>
</evidence>
<gene>
    <name evidence="2" type="ORF">RHOBADRAFT_42616</name>
</gene>
<dbReference type="InterPro" id="IPR000210">
    <property type="entry name" value="BTB/POZ_dom"/>
</dbReference>
<dbReference type="InterPro" id="IPR011333">
    <property type="entry name" value="SKP1/BTB/POZ_sf"/>
</dbReference>
<evidence type="ECO:0000313" key="2">
    <source>
        <dbReference type="EMBL" id="KPV76287.1"/>
    </source>
</evidence>
<accession>A0A194S6R6</accession>
<dbReference type="OrthoDB" id="2529262at2759"/>
<dbReference type="RefSeq" id="XP_018272336.1">
    <property type="nucleotide sequence ID" value="XM_018414090.1"/>
</dbReference>
<protein>
    <recommendedName>
        <fullName evidence="1">BTB domain-containing protein</fullName>
    </recommendedName>
</protein>
<organism evidence="2 3">
    <name type="scientific">Rhodotorula graminis (strain WP1)</name>
    <dbReference type="NCBI Taxonomy" id="578459"/>
    <lineage>
        <taxon>Eukaryota</taxon>
        <taxon>Fungi</taxon>
        <taxon>Dikarya</taxon>
        <taxon>Basidiomycota</taxon>
        <taxon>Pucciniomycotina</taxon>
        <taxon>Microbotryomycetes</taxon>
        <taxon>Sporidiobolales</taxon>
        <taxon>Sporidiobolaceae</taxon>
        <taxon>Rhodotorula</taxon>
    </lineage>
</organism>
<dbReference type="Gene3D" id="3.30.710.10">
    <property type="entry name" value="Potassium Channel Kv1.1, Chain A"/>
    <property type="match status" value="1"/>
</dbReference>
<reference evidence="2 3" key="1">
    <citation type="journal article" date="2015" name="Front. Microbiol.">
        <title>Genome sequence of the plant growth promoting endophytic yeast Rhodotorula graminis WP1.</title>
        <authorList>
            <person name="Firrincieli A."/>
            <person name="Otillar R."/>
            <person name="Salamov A."/>
            <person name="Schmutz J."/>
            <person name="Khan Z."/>
            <person name="Redman R.S."/>
            <person name="Fleck N.D."/>
            <person name="Lindquist E."/>
            <person name="Grigoriev I.V."/>
            <person name="Doty S.L."/>
        </authorList>
    </citation>
    <scope>NUCLEOTIDE SEQUENCE [LARGE SCALE GENOMIC DNA]</scope>
    <source>
        <strain evidence="2 3">WP1</strain>
    </source>
</reference>
<dbReference type="OMA" id="INCAPYE"/>
<name>A0A194S6R6_RHOGW</name>
<dbReference type="STRING" id="578459.A0A194S6R6"/>
<feature type="domain" description="BTB" evidence="1">
    <location>
        <begin position="185"/>
        <end position="289"/>
    </location>
</feature>
<dbReference type="Proteomes" id="UP000053890">
    <property type="component" value="Unassembled WGS sequence"/>
</dbReference>
<dbReference type="GeneID" id="28974538"/>